<name>A0A4C1SDP0_EUMVA</name>
<reference evidence="2 3" key="1">
    <citation type="journal article" date="2019" name="Commun. Biol.">
        <title>The bagworm genome reveals a unique fibroin gene that provides high tensile strength.</title>
        <authorList>
            <person name="Kono N."/>
            <person name="Nakamura H."/>
            <person name="Ohtoshi R."/>
            <person name="Tomita M."/>
            <person name="Numata K."/>
            <person name="Arakawa K."/>
        </authorList>
    </citation>
    <scope>NUCLEOTIDE SEQUENCE [LARGE SCALE GENOMIC DNA]</scope>
</reference>
<feature type="region of interest" description="Disordered" evidence="1">
    <location>
        <begin position="1"/>
        <end position="24"/>
    </location>
</feature>
<dbReference type="Proteomes" id="UP000299102">
    <property type="component" value="Unassembled WGS sequence"/>
</dbReference>
<evidence type="ECO:0000313" key="3">
    <source>
        <dbReference type="Proteomes" id="UP000299102"/>
    </source>
</evidence>
<gene>
    <name evidence="2" type="ORF">EVAR_891_1</name>
</gene>
<evidence type="ECO:0000313" key="2">
    <source>
        <dbReference type="EMBL" id="GBP00293.1"/>
    </source>
</evidence>
<dbReference type="AlphaFoldDB" id="A0A4C1SDP0"/>
<protein>
    <submittedName>
        <fullName evidence="2">Uncharacterized protein</fullName>
    </submittedName>
</protein>
<proteinExistence type="predicted"/>
<comment type="caution">
    <text evidence="2">The sequence shown here is derived from an EMBL/GenBank/DDBJ whole genome shotgun (WGS) entry which is preliminary data.</text>
</comment>
<keyword evidence="3" id="KW-1185">Reference proteome</keyword>
<dbReference type="EMBL" id="BGZK01000005">
    <property type="protein sequence ID" value="GBP00293.1"/>
    <property type="molecule type" value="Genomic_DNA"/>
</dbReference>
<organism evidence="2 3">
    <name type="scientific">Eumeta variegata</name>
    <name type="common">Bagworm moth</name>
    <name type="synonym">Eumeta japonica</name>
    <dbReference type="NCBI Taxonomy" id="151549"/>
    <lineage>
        <taxon>Eukaryota</taxon>
        <taxon>Metazoa</taxon>
        <taxon>Ecdysozoa</taxon>
        <taxon>Arthropoda</taxon>
        <taxon>Hexapoda</taxon>
        <taxon>Insecta</taxon>
        <taxon>Pterygota</taxon>
        <taxon>Neoptera</taxon>
        <taxon>Endopterygota</taxon>
        <taxon>Lepidoptera</taxon>
        <taxon>Glossata</taxon>
        <taxon>Ditrysia</taxon>
        <taxon>Tineoidea</taxon>
        <taxon>Psychidae</taxon>
        <taxon>Oiketicinae</taxon>
        <taxon>Eumeta</taxon>
    </lineage>
</organism>
<sequence>MSSTPERPRSERPRTHSPNRITRRDFPLFNPFKSWIWINFRGSGKIYGAAHNRMFARRDLCLIETEPDVHFWVIRRGSARCGKIAIGEFRKRDADRGERRKALATSNKKNE</sequence>
<feature type="compositionally biased region" description="Basic and acidic residues" evidence="1">
    <location>
        <begin position="1"/>
        <end position="14"/>
    </location>
</feature>
<accession>A0A4C1SDP0</accession>
<evidence type="ECO:0000256" key="1">
    <source>
        <dbReference type="SAM" id="MobiDB-lite"/>
    </source>
</evidence>